<organism evidence="2 3">
    <name type="scientific">Tanacetum coccineum</name>
    <dbReference type="NCBI Taxonomy" id="301880"/>
    <lineage>
        <taxon>Eukaryota</taxon>
        <taxon>Viridiplantae</taxon>
        <taxon>Streptophyta</taxon>
        <taxon>Embryophyta</taxon>
        <taxon>Tracheophyta</taxon>
        <taxon>Spermatophyta</taxon>
        <taxon>Magnoliopsida</taxon>
        <taxon>eudicotyledons</taxon>
        <taxon>Gunneridae</taxon>
        <taxon>Pentapetalae</taxon>
        <taxon>asterids</taxon>
        <taxon>campanulids</taxon>
        <taxon>Asterales</taxon>
        <taxon>Asteraceae</taxon>
        <taxon>Asteroideae</taxon>
        <taxon>Anthemideae</taxon>
        <taxon>Anthemidinae</taxon>
        <taxon>Tanacetum</taxon>
    </lineage>
</organism>
<sequence>MNLVATKQVALDNSLVAPEKRLKIKKCNARITFSKPEREEPYQVSLDALKLTPCYPAFLITIEVHQIYMHQFWNTIKKIRNSDAYNFKLDKKKCQVDTEELGYSGKCISGKTTGLDRLRESQAQILWGTLKFVSKTKDSSKYGALIPDGMINQDIKDSKACKTYYDFSTGKVAPKITRKFKKIASPSRKMSPVKEAEPVKKSKRVKRPAKKSTDVPTTSVVIRDTPALLEYAQIKKALEKSRQETHKLQASGSSGGADFE</sequence>
<evidence type="ECO:0000256" key="1">
    <source>
        <dbReference type="SAM" id="MobiDB-lite"/>
    </source>
</evidence>
<evidence type="ECO:0000313" key="2">
    <source>
        <dbReference type="EMBL" id="GJT68778.1"/>
    </source>
</evidence>
<protein>
    <submittedName>
        <fullName evidence="2">Uncharacterized protein</fullName>
    </submittedName>
</protein>
<dbReference type="EMBL" id="BQNB010017928">
    <property type="protein sequence ID" value="GJT68778.1"/>
    <property type="molecule type" value="Genomic_DNA"/>
</dbReference>
<name>A0ABQ5G0V5_9ASTR</name>
<gene>
    <name evidence="2" type="ORF">Tco_1020258</name>
</gene>
<proteinExistence type="predicted"/>
<feature type="region of interest" description="Disordered" evidence="1">
    <location>
        <begin position="240"/>
        <end position="260"/>
    </location>
</feature>
<keyword evidence="3" id="KW-1185">Reference proteome</keyword>
<evidence type="ECO:0000313" key="3">
    <source>
        <dbReference type="Proteomes" id="UP001151760"/>
    </source>
</evidence>
<reference evidence="2" key="1">
    <citation type="journal article" date="2022" name="Int. J. Mol. Sci.">
        <title>Draft Genome of Tanacetum Coccineum: Genomic Comparison of Closely Related Tanacetum-Family Plants.</title>
        <authorList>
            <person name="Yamashiro T."/>
            <person name="Shiraishi A."/>
            <person name="Nakayama K."/>
            <person name="Satake H."/>
        </authorList>
    </citation>
    <scope>NUCLEOTIDE SEQUENCE</scope>
</reference>
<reference evidence="2" key="2">
    <citation type="submission" date="2022-01" db="EMBL/GenBank/DDBJ databases">
        <authorList>
            <person name="Yamashiro T."/>
            <person name="Shiraishi A."/>
            <person name="Satake H."/>
            <person name="Nakayama K."/>
        </authorList>
    </citation>
    <scope>NUCLEOTIDE SEQUENCE</scope>
</reference>
<accession>A0ABQ5G0V5</accession>
<dbReference type="Proteomes" id="UP001151760">
    <property type="component" value="Unassembled WGS sequence"/>
</dbReference>
<feature type="compositionally biased region" description="Basic residues" evidence="1">
    <location>
        <begin position="201"/>
        <end position="210"/>
    </location>
</feature>
<feature type="region of interest" description="Disordered" evidence="1">
    <location>
        <begin position="183"/>
        <end position="218"/>
    </location>
</feature>
<comment type="caution">
    <text evidence="2">The sequence shown here is derived from an EMBL/GenBank/DDBJ whole genome shotgun (WGS) entry which is preliminary data.</text>
</comment>